<dbReference type="GO" id="GO:0016740">
    <property type="term" value="F:transferase activity"/>
    <property type="evidence" value="ECO:0007669"/>
    <property type="project" value="UniProtKB-KW"/>
</dbReference>
<sequence>MLEIKSHDGPARQGKYQTTETPNMLEFNPELMVPDEPMPYDVPREMAEWSVKNTLKSAENSDVKEIAVIHGAKYPNLRLECAAGLEELGYRLFLVANTEELLRRPQDLLKIITSLRQNISPNSALFFPFVELNFVPLLVYLGVDWFGNFGADFYAKIGVMTTPHNNYNLQQYPVYDLNPEELKKYNRNSLDFVLREVRANIKNGTLRNLVEERCCSSPEAMSALRILDRDYGDFLDGYTQLY</sequence>
<feature type="region of interest" description="Disordered" evidence="2">
    <location>
        <begin position="1"/>
        <end position="25"/>
    </location>
</feature>
<dbReference type="Proteomes" id="UP000586031">
    <property type="component" value="Unassembled WGS sequence"/>
</dbReference>
<comment type="caution">
    <text evidence="4">The sequence shown here is derived from an EMBL/GenBank/DDBJ whole genome shotgun (WGS) entry which is preliminary data.</text>
</comment>
<keyword evidence="4" id="KW-0808">Transferase</keyword>
<dbReference type="EMBL" id="DUHE01000185">
    <property type="protein sequence ID" value="HII84518.1"/>
    <property type="molecule type" value="Genomic_DNA"/>
</dbReference>
<dbReference type="PANTHER" id="PTHR46499:SF2">
    <property type="entry name" value="ARCHAEOSINE SYNTHASE"/>
    <property type="match status" value="1"/>
</dbReference>
<evidence type="ECO:0000313" key="5">
    <source>
        <dbReference type="Proteomes" id="UP000586031"/>
    </source>
</evidence>
<dbReference type="InterPro" id="IPR036511">
    <property type="entry name" value="TGT-like_sf"/>
</dbReference>
<name>A0A7J4TJB6_9EURY</name>
<feature type="domain" description="tRNA-guanine(15) transglycosylase-like" evidence="3">
    <location>
        <begin position="32"/>
        <end position="171"/>
    </location>
</feature>
<accession>A0A7J4TJB6</accession>
<evidence type="ECO:0000259" key="3">
    <source>
        <dbReference type="Pfam" id="PF01702"/>
    </source>
</evidence>
<dbReference type="Gene3D" id="3.20.20.105">
    <property type="entry name" value="Queuine tRNA-ribosyltransferase-like"/>
    <property type="match status" value="1"/>
</dbReference>
<dbReference type="GO" id="GO:0002099">
    <property type="term" value="P:tRNA wobble guanine modification"/>
    <property type="evidence" value="ECO:0007669"/>
    <property type="project" value="TreeGrafter"/>
</dbReference>
<dbReference type="GO" id="GO:0005737">
    <property type="term" value="C:cytoplasm"/>
    <property type="evidence" value="ECO:0007669"/>
    <property type="project" value="TreeGrafter"/>
</dbReference>
<protein>
    <submittedName>
        <fullName evidence="4">Archaeosine tRNA-ribosyltransferase</fullName>
    </submittedName>
</protein>
<dbReference type="PANTHER" id="PTHR46499">
    <property type="entry name" value="QUEUINE TRNA-RIBOSYLTRANSFERASE"/>
    <property type="match status" value="1"/>
</dbReference>
<feature type="compositionally biased region" description="Basic and acidic residues" evidence="2">
    <location>
        <begin position="1"/>
        <end position="10"/>
    </location>
</feature>
<organism evidence="4 5">
    <name type="scientific">Methanobacterium subterraneum</name>
    <dbReference type="NCBI Taxonomy" id="59277"/>
    <lineage>
        <taxon>Archaea</taxon>
        <taxon>Methanobacteriati</taxon>
        <taxon>Methanobacteriota</taxon>
        <taxon>Methanomada group</taxon>
        <taxon>Methanobacteria</taxon>
        <taxon>Methanobacteriales</taxon>
        <taxon>Methanobacteriaceae</taxon>
        <taxon>Methanobacterium</taxon>
    </lineage>
</organism>
<dbReference type="AlphaFoldDB" id="A0A7J4TJB6"/>
<dbReference type="InterPro" id="IPR050076">
    <property type="entry name" value="ArchSynthase1/Queuine_TRR"/>
</dbReference>
<dbReference type="InterPro" id="IPR002616">
    <property type="entry name" value="tRNA_ribo_trans-like"/>
</dbReference>
<dbReference type="SUPFAM" id="SSF51713">
    <property type="entry name" value="tRNA-guanine transglycosylase"/>
    <property type="match status" value="1"/>
</dbReference>
<reference evidence="5" key="1">
    <citation type="journal article" date="2020" name="bioRxiv">
        <title>A rank-normalized archaeal taxonomy based on genome phylogeny resolves widespread incomplete and uneven classifications.</title>
        <authorList>
            <person name="Rinke C."/>
            <person name="Chuvochina M."/>
            <person name="Mussig A.J."/>
            <person name="Chaumeil P.-A."/>
            <person name="Waite D.W."/>
            <person name="Whitman W.B."/>
            <person name="Parks D.H."/>
            <person name="Hugenholtz P."/>
        </authorList>
    </citation>
    <scope>NUCLEOTIDE SEQUENCE [LARGE SCALE GENOMIC DNA]</scope>
</reference>
<evidence type="ECO:0000256" key="1">
    <source>
        <dbReference type="ARBA" id="ARBA00022694"/>
    </source>
</evidence>
<gene>
    <name evidence="4" type="ORF">HA271_06715</name>
</gene>
<evidence type="ECO:0000256" key="2">
    <source>
        <dbReference type="SAM" id="MobiDB-lite"/>
    </source>
</evidence>
<dbReference type="Pfam" id="PF01702">
    <property type="entry name" value="TGT"/>
    <property type="match status" value="1"/>
</dbReference>
<proteinExistence type="predicted"/>
<keyword evidence="1" id="KW-0819">tRNA processing</keyword>
<evidence type="ECO:0000313" key="4">
    <source>
        <dbReference type="EMBL" id="HII84518.1"/>
    </source>
</evidence>